<evidence type="ECO:0000256" key="6">
    <source>
        <dbReference type="ARBA" id="ARBA00023136"/>
    </source>
</evidence>
<protein>
    <recommendedName>
        <fullName evidence="9">Major facilitator superfamily (MFS) profile domain-containing protein</fullName>
    </recommendedName>
</protein>
<feature type="transmembrane region" description="Helical" evidence="8">
    <location>
        <begin position="379"/>
        <end position="401"/>
    </location>
</feature>
<feature type="transmembrane region" description="Helical" evidence="8">
    <location>
        <begin position="209"/>
        <end position="229"/>
    </location>
</feature>
<feature type="transmembrane region" description="Helical" evidence="8">
    <location>
        <begin position="119"/>
        <end position="139"/>
    </location>
</feature>
<evidence type="ECO:0000313" key="10">
    <source>
        <dbReference type="EMBL" id="CAF9907816.1"/>
    </source>
</evidence>
<accession>A0A8H3EJF4</accession>
<name>A0A8H3EJF4_9LECA</name>
<keyword evidence="3" id="KW-0813">Transport</keyword>
<dbReference type="Gene3D" id="1.20.1250.20">
    <property type="entry name" value="MFS general substrate transporter like domains"/>
    <property type="match status" value="1"/>
</dbReference>
<feature type="transmembrane region" description="Helical" evidence="8">
    <location>
        <begin position="347"/>
        <end position="372"/>
    </location>
</feature>
<feature type="transmembrane region" description="Helical" evidence="8">
    <location>
        <begin position="407"/>
        <end position="430"/>
    </location>
</feature>
<feature type="transmembrane region" description="Helical" evidence="8">
    <location>
        <begin position="52"/>
        <end position="72"/>
    </location>
</feature>
<dbReference type="PANTHER" id="PTHR23501">
    <property type="entry name" value="MAJOR FACILITATOR SUPERFAMILY"/>
    <property type="match status" value="1"/>
</dbReference>
<sequence>MSSSQSEVSLSMPGLDDSDVQRLTKDVASDPEKVSIPEKEQAEARQIHGLKWLFLCAAIYLTAFLYGLDTTIAADVQGPVVETFGDVSQLTWLGSGFPLGSVAVILLLGSLYGNFDQKWLYIGSLTTFEIGSILCGASPNMNAIIVGRVIAGIGGAGIYLGALNYFSEMTSPTERGAYISGIGLVWGLGTICGPLIGGAFSDSSATWRWAFYINAPLGAIFAPVFLMFLPSIKLGNGTVLSRLSKIDWIGFILSVAVWCTFTVSFTFAGNLWSWNDGRTITLVVIFGVLLVAFGLHQTFTKGMLPVYLFRSRTQILLYIATSAATATMFVPLYFLPLYFQFVAGDSALLAAVRILPFIAVFVVFNMLGGVLLPKIGYYAVYYLVGGLSATAGGAALLTVTAETSKSAIYGYSVLVALGTGLTAQIGYTVATIEASKISGQAIVDAISLQNFSQIGSIVIALVVSGQIFQSLAFRNLSAVLVGFTDEQIKSAVAGSSSPVFMSLTEDVRQQAIQAIISAMGDVYSLVIVAGALLVLSSLAMKRERIA</sequence>
<evidence type="ECO:0000259" key="9">
    <source>
        <dbReference type="PROSITE" id="PS50850"/>
    </source>
</evidence>
<dbReference type="InterPro" id="IPR020846">
    <property type="entry name" value="MFS_dom"/>
</dbReference>
<feature type="domain" description="Major facilitator superfamily (MFS) profile" evidence="9">
    <location>
        <begin position="55"/>
        <end position="489"/>
    </location>
</feature>
<comment type="subcellular location">
    <subcellularLocation>
        <location evidence="1">Membrane</location>
        <topology evidence="1">Multi-pass membrane protein</topology>
    </subcellularLocation>
</comment>
<keyword evidence="11" id="KW-1185">Reference proteome</keyword>
<dbReference type="InterPro" id="IPR036259">
    <property type="entry name" value="MFS_trans_sf"/>
</dbReference>
<feature type="transmembrane region" description="Helical" evidence="8">
    <location>
        <begin position="511"/>
        <end position="535"/>
    </location>
</feature>
<comment type="similarity">
    <text evidence="2">Belongs to the major facilitator superfamily. TCR/Tet family.</text>
</comment>
<dbReference type="GO" id="GO:0005886">
    <property type="term" value="C:plasma membrane"/>
    <property type="evidence" value="ECO:0007669"/>
    <property type="project" value="TreeGrafter"/>
</dbReference>
<evidence type="ECO:0000256" key="4">
    <source>
        <dbReference type="ARBA" id="ARBA00022692"/>
    </source>
</evidence>
<comment type="caution">
    <text evidence="10">The sequence shown here is derived from an EMBL/GenBank/DDBJ whole genome shotgun (WGS) entry which is preliminary data.</text>
</comment>
<keyword evidence="6 8" id="KW-0472">Membrane</keyword>
<evidence type="ECO:0000256" key="7">
    <source>
        <dbReference type="SAM" id="MobiDB-lite"/>
    </source>
</evidence>
<gene>
    <name evidence="10" type="ORF">GOMPHAMPRED_005994</name>
</gene>
<evidence type="ECO:0000256" key="8">
    <source>
        <dbReference type="SAM" id="Phobius"/>
    </source>
</evidence>
<feature type="transmembrane region" description="Helical" evidence="8">
    <location>
        <begin position="451"/>
        <end position="473"/>
    </location>
</feature>
<dbReference type="Proteomes" id="UP000664169">
    <property type="component" value="Unassembled WGS sequence"/>
</dbReference>
<dbReference type="EMBL" id="CAJPDQ010000004">
    <property type="protein sequence ID" value="CAF9907816.1"/>
    <property type="molecule type" value="Genomic_DNA"/>
</dbReference>
<feature type="transmembrane region" description="Helical" evidence="8">
    <location>
        <begin position="92"/>
        <end position="112"/>
    </location>
</feature>
<dbReference type="AlphaFoldDB" id="A0A8H3EJF4"/>
<dbReference type="PANTHER" id="PTHR23501:SF12">
    <property type="entry name" value="MAJOR FACILITATOR SUPERFAMILY (MFS) PROFILE DOMAIN-CONTAINING PROTEIN-RELATED"/>
    <property type="match status" value="1"/>
</dbReference>
<evidence type="ECO:0000313" key="11">
    <source>
        <dbReference type="Proteomes" id="UP000664169"/>
    </source>
</evidence>
<dbReference type="GO" id="GO:0022857">
    <property type="term" value="F:transmembrane transporter activity"/>
    <property type="evidence" value="ECO:0007669"/>
    <property type="project" value="InterPro"/>
</dbReference>
<evidence type="ECO:0000256" key="1">
    <source>
        <dbReference type="ARBA" id="ARBA00004141"/>
    </source>
</evidence>
<dbReference type="OrthoDB" id="10021397at2759"/>
<feature type="region of interest" description="Disordered" evidence="7">
    <location>
        <begin position="1"/>
        <end position="22"/>
    </location>
</feature>
<dbReference type="InterPro" id="IPR011701">
    <property type="entry name" value="MFS"/>
</dbReference>
<dbReference type="Pfam" id="PF07690">
    <property type="entry name" value="MFS_1"/>
    <property type="match status" value="1"/>
</dbReference>
<feature type="compositionally biased region" description="Low complexity" evidence="7">
    <location>
        <begin position="1"/>
        <end position="11"/>
    </location>
</feature>
<keyword evidence="4 8" id="KW-0812">Transmembrane</keyword>
<feature type="transmembrane region" description="Helical" evidence="8">
    <location>
        <begin position="178"/>
        <end position="197"/>
    </location>
</feature>
<feature type="transmembrane region" description="Helical" evidence="8">
    <location>
        <begin position="278"/>
        <end position="295"/>
    </location>
</feature>
<dbReference type="SUPFAM" id="SSF103473">
    <property type="entry name" value="MFS general substrate transporter"/>
    <property type="match status" value="1"/>
</dbReference>
<feature type="transmembrane region" description="Helical" evidence="8">
    <location>
        <begin position="249"/>
        <end position="272"/>
    </location>
</feature>
<feature type="transmembrane region" description="Helical" evidence="8">
    <location>
        <begin position="145"/>
        <end position="166"/>
    </location>
</feature>
<keyword evidence="5 8" id="KW-1133">Transmembrane helix</keyword>
<organism evidence="10 11">
    <name type="scientific">Gomphillus americanus</name>
    <dbReference type="NCBI Taxonomy" id="1940652"/>
    <lineage>
        <taxon>Eukaryota</taxon>
        <taxon>Fungi</taxon>
        <taxon>Dikarya</taxon>
        <taxon>Ascomycota</taxon>
        <taxon>Pezizomycotina</taxon>
        <taxon>Lecanoromycetes</taxon>
        <taxon>OSLEUM clade</taxon>
        <taxon>Ostropomycetidae</taxon>
        <taxon>Ostropales</taxon>
        <taxon>Graphidaceae</taxon>
        <taxon>Gomphilloideae</taxon>
        <taxon>Gomphillus</taxon>
    </lineage>
</organism>
<evidence type="ECO:0000256" key="3">
    <source>
        <dbReference type="ARBA" id="ARBA00022448"/>
    </source>
</evidence>
<evidence type="ECO:0000256" key="5">
    <source>
        <dbReference type="ARBA" id="ARBA00022989"/>
    </source>
</evidence>
<feature type="transmembrane region" description="Helical" evidence="8">
    <location>
        <begin position="315"/>
        <end position="335"/>
    </location>
</feature>
<evidence type="ECO:0000256" key="2">
    <source>
        <dbReference type="ARBA" id="ARBA00007520"/>
    </source>
</evidence>
<proteinExistence type="inferred from homology"/>
<dbReference type="PROSITE" id="PS50850">
    <property type="entry name" value="MFS"/>
    <property type="match status" value="1"/>
</dbReference>
<reference evidence="10" key="1">
    <citation type="submission" date="2021-03" db="EMBL/GenBank/DDBJ databases">
        <authorList>
            <person name="Tagirdzhanova G."/>
        </authorList>
    </citation>
    <scope>NUCLEOTIDE SEQUENCE</scope>
</reference>